<dbReference type="Proteomes" id="UP001497525">
    <property type="component" value="Unassembled WGS sequence"/>
</dbReference>
<accession>A0AAV2SZV2</accession>
<name>A0AAV2SZV2_CALDB</name>
<feature type="region of interest" description="Disordered" evidence="1">
    <location>
        <begin position="159"/>
        <end position="201"/>
    </location>
</feature>
<evidence type="ECO:0000313" key="3">
    <source>
        <dbReference type="Proteomes" id="UP001497525"/>
    </source>
</evidence>
<evidence type="ECO:0000313" key="2">
    <source>
        <dbReference type="EMBL" id="CAL5129626.1"/>
    </source>
</evidence>
<feature type="compositionally biased region" description="Polar residues" evidence="1">
    <location>
        <begin position="186"/>
        <end position="201"/>
    </location>
</feature>
<gene>
    <name evidence="2" type="ORF">CDAUBV1_LOCUS654</name>
</gene>
<evidence type="ECO:0008006" key="4">
    <source>
        <dbReference type="Google" id="ProtNLM"/>
    </source>
</evidence>
<comment type="caution">
    <text evidence="2">The sequence shown here is derived from an EMBL/GenBank/DDBJ whole genome shotgun (WGS) entry which is preliminary data.</text>
</comment>
<protein>
    <recommendedName>
        <fullName evidence="4">DUF4806 domain-containing protein</fullName>
    </recommendedName>
</protein>
<proteinExistence type="predicted"/>
<reference evidence="2" key="1">
    <citation type="submission" date="2024-06" db="EMBL/GenBank/DDBJ databases">
        <authorList>
            <person name="Liu X."/>
            <person name="Lenzi L."/>
            <person name="Haldenby T S."/>
            <person name="Uol C."/>
        </authorList>
    </citation>
    <scope>NUCLEOTIDE SEQUENCE</scope>
</reference>
<feature type="compositionally biased region" description="Acidic residues" evidence="1">
    <location>
        <begin position="381"/>
        <end position="397"/>
    </location>
</feature>
<feature type="region of interest" description="Disordered" evidence="1">
    <location>
        <begin position="374"/>
        <end position="397"/>
    </location>
</feature>
<evidence type="ECO:0000256" key="1">
    <source>
        <dbReference type="SAM" id="MobiDB-lite"/>
    </source>
</evidence>
<feature type="compositionally biased region" description="Polar residues" evidence="1">
    <location>
        <begin position="159"/>
        <end position="177"/>
    </location>
</feature>
<dbReference type="EMBL" id="CAXLJL010000002">
    <property type="protein sequence ID" value="CAL5129626.1"/>
    <property type="molecule type" value="Genomic_DNA"/>
</dbReference>
<sequence length="397" mass="45159">MVNAYQLPRCLRYRQKHCTTQRKIILRVSQRTRDTRSKKFFIPEREMSEDSSFSSEGTLIMGLPPKRKIKRKVFSEEETQRSPKEYVPRPAPAEYQVPQLESCSSNTGEDQLAFIPRFPSPTITRIPTTPMRTVSHPRHILPVNYRSSPVTAITGLHTTPPMSSSCTTNHLTPSERLQSPPAHQTPVFNSPVQSTSRRSNSISTEDLHGLLVEISKQVKRNQAMIAHIYEYCKDKEQLEGKTCAAKNTAGDSPATDTAVPAYTMKQVIALDRKLADRVFYKQLSDQFMGIPGLTLRNLVRNILSRIFSPAMCEEIHCTGKNRPYVFKNSNIYGFLLDQVSRRPDFSSVPSSTVAYEARLWFRLRRERKKESTSVVVRLSTEAEDETSEEQDDSEAAL</sequence>
<dbReference type="AlphaFoldDB" id="A0AAV2SZV2"/>
<organism evidence="2 3">
    <name type="scientific">Calicophoron daubneyi</name>
    <name type="common">Rumen fluke</name>
    <name type="synonym">Paramphistomum daubneyi</name>
    <dbReference type="NCBI Taxonomy" id="300641"/>
    <lineage>
        <taxon>Eukaryota</taxon>
        <taxon>Metazoa</taxon>
        <taxon>Spiralia</taxon>
        <taxon>Lophotrochozoa</taxon>
        <taxon>Platyhelminthes</taxon>
        <taxon>Trematoda</taxon>
        <taxon>Digenea</taxon>
        <taxon>Plagiorchiida</taxon>
        <taxon>Pronocephalata</taxon>
        <taxon>Paramphistomoidea</taxon>
        <taxon>Paramphistomidae</taxon>
        <taxon>Calicophoron</taxon>
    </lineage>
</organism>